<comment type="caution">
    <text evidence="10">The sequence shown here is derived from an EMBL/GenBank/DDBJ whole genome shotgun (WGS) entry which is preliminary data.</text>
</comment>
<dbReference type="InterPro" id="IPR001789">
    <property type="entry name" value="Sig_transdc_resp-reg_receiver"/>
</dbReference>
<dbReference type="InterPro" id="IPR039420">
    <property type="entry name" value="WalR-like"/>
</dbReference>
<keyword evidence="5" id="KW-0804">Transcription</keyword>
<name>A0ABT2YBT4_9MOLU</name>
<feature type="domain" description="OmpR/PhoB-type" evidence="9">
    <location>
        <begin position="125"/>
        <end position="223"/>
    </location>
</feature>
<dbReference type="Pfam" id="PF00072">
    <property type="entry name" value="Response_reg"/>
    <property type="match status" value="1"/>
</dbReference>
<dbReference type="CDD" id="cd00383">
    <property type="entry name" value="trans_reg_C"/>
    <property type="match status" value="1"/>
</dbReference>
<protein>
    <submittedName>
        <fullName evidence="10">Response regulator transcription factor</fullName>
    </submittedName>
</protein>
<dbReference type="Gene3D" id="6.10.250.690">
    <property type="match status" value="1"/>
</dbReference>
<evidence type="ECO:0000256" key="4">
    <source>
        <dbReference type="ARBA" id="ARBA00023125"/>
    </source>
</evidence>
<evidence type="ECO:0000259" key="9">
    <source>
        <dbReference type="PROSITE" id="PS51755"/>
    </source>
</evidence>
<keyword evidence="3" id="KW-0805">Transcription regulation</keyword>
<feature type="DNA-binding region" description="OmpR/PhoB-type" evidence="7">
    <location>
        <begin position="125"/>
        <end position="223"/>
    </location>
</feature>
<dbReference type="PROSITE" id="PS51755">
    <property type="entry name" value="OMPR_PHOB"/>
    <property type="match status" value="1"/>
</dbReference>
<feature type="domain" description="Response regulatory" evidence="8">
    <location>
        <begin position="3"/>
        <end position="119"/>
    </location>
</feature>
<dbReference type="Gene3D" id="3.40.50.2300">
    <property type="match status" value="1"/>
</dbReference>
<evidence type="ECO:0000313" key="11">
    <source>
        <dbReference type="Proteomes" id="UP001177160"/>
    </source>
</evidence>
<keyword evidence="2" id="KW-0902">Two-component regulatory system</keyword>
<feature type="modified residue" description="4-aspartylphosphate" evidence="6">
    <location>
        <position position="52"/>
    </location>
</feature>
<keyword evidence="1 6" id="KW-0597">Phosphoprotein</keyword>
<dbReference type="InterPro" id="IPR036388">
    <property type="entry name" value="WH-like_DNA-bd_sf"/>
</dbReference>
<keyword evidence="4 7" id="KW-0238">DNA-binding</keyword>
<organism evidence="10 11">
    <name type="scientific">Paracholeplasma manati</name>
    <dbReference type="NCBI Taxonomy" id="591373"/>
    <lineage>
        <taxon>Bacteria</taxon>
        <taxon>Bacillati</taxon>
        <taxon>Mycoplasmatota</taxon>
        <taxon>Mollicutes</taxon>
        <taxon>Acholeplasmatales</taxon>
        <taxon>Acholeplasmataceae</taxon>
        <taxon>Paracholeplasma</taxon>
    </lineage>
</organism>
<dbReference type="PANTHER" id="PTHR48111">
    <property type="entry name" value="REGULATOR OF RPOS"/>
    <property type="match status" value="1"/>
</dbReference>
<evidence type="ECO:0000256" key="6">
    <source>
        <dbReference type="PROSITE-ProRule" id="PRU00169"/>
    </source>
</evidence>
<dbReference type="Pfam" id="PF00486">
    <property type="entry name" value="Trans_reg_C"/>
    <property type="match status" value="1"/>
</dbReference>
<dbReference type="EMBL" id="JAOVQM010000009">
    <property type="protein sequence ID" value="MCV2232743.1"/>
    <property type="molecule type" value="Genomic_DNA"/>
</dbReference>
<dbReference type="InterPro" id="IPR001867">
    <property type="entry name" value="OmpR/PhoB-type_DNA-bd"/>
</dbReference>
<evidence type="ECO:0000313" key="10">
    <source>
        <dbReference type="EMBL" id="MCV2232743.1"/>
    </source>
</evidence>
<dbReference type="Proteomes" id="UP001177160">
    <property type="component" value="Unassembled WGS sequence"/>
</dbReference>
<evidence type="ECO:0000256" key="1">
    <source>
        <dbReference type="ARBA" id="ARBA00022553"/>
    </source>
</evidence>
<evidence type="ECO:0000256" key="7">
    <source>
        <dbReference type="PROSITE-ProRule" id="PRU01091"/>
    </source>
</evidence>
<dbReference type="PROSITE" id="PS50110">
    <property type="entry name" value="RESPONSE_REGULATORY"/>
    <property type="match status" value="1"/>
</dbReference>
<dbReference type="PANTHER" id="PTHR48111:SF1">
    <property type="entry name" value="TWO-COMPONENT RESPONSE REGULATOR ORR33"/>
    <property type="match status" value="1"/>
</dbReference>
<evidence type="ECO:0000259" key="8">
    <source>
        <dbReference type="PROSITE" id="PS50110"/>
    </source>
</evidence>
<dbReference type="Gene3D" id="1.10.10.10">
    <property type="entry name" value="Winged helix-like DNA-binding domain superfamily/Winged helix DNA-binding domain"/>
    <property type="match status" value="1"/>
</dbReference>
<gene>
    <name evidence="10" type="ORF">N7548_07915</name>
</gene>
<evidence type="ECO:0000256" key="5">
    <source>
        <dbReference type="ARBA" id="ARBA00023163"/>
    </source>
</evidence>
<dbReference type="CDD" id="cd17574">
    <property type="entry name" value="REC_OmpR"/>
    <property type="match status" value="1"/>
</dbReference>
<keyword evidence="11" id="KW-1185">Reference proteome</keyword>
<reference evidence="10" key="1">
    <citation type="submission" date="2022-09" db="EMBL/GenBank/DDBJ databases">
        <title>Novel Mycoplasma species identified in domestic and wild animals.</title>
        <authorList>
            <person name="Volokhov D.V."/>
            <person name="Furtak V.A."/>
            <person name="Zagorodnyaya T.A."/>
        </authorList>
    </citation>
    <scope>NUCLEOTIDE SEQUENCE</scope>
    <source>
        <strain evidence="10">Oakley</strain>
    </source>
</reference>
<dbReference type="InterPro" id="IPR016032">
    <property type="entry name" value="Sig_transdc_resp-reg_C-effctor"/>
</dbReference>
<dbReference type="SMART" id="SM00448">
    <property type="entry name" value="REC"/>
    <property type="match status" value="1"/>
</dbReference>
<dbReference type="RefSeq" id="WP_263608932.1">
    <property type="nucleotide sequence ID" value="NZ_JAOVQM010000009.1"/>
</dbReference>
<dbReference type="InterPro" id="IPR011006">
    <property type="entry name" value="CheY-like_superfamily"/>
</dbReference>
<dbReference type="SMART" id="SM00862">
    <property type="entry name" value="Trans_reg_C"/>
    <property type="match status" value="1"/>
</dbReference>
<dbReference type="SUPFAM" id="SSF52172">
    <property type="entry name" value="CheY-like"/>
    <property type="match status" value="1"/>
</dbReference>
<evidence type="ECO:0000256" key="2">
    <source>
        <dbReference type="ARBA" id="ARBA00023012"/>
    </source>
</evidence>
<sequence length="224" mass="26066">MPKIYFIEDDHSIAYVIEKTLSNAKYDYIWFQNGRDFFDAVAKELPDLILLDLMLPNEHGLDHLKRLRSHPMTEDIPVIILSALSSELDKVSGLDLGADDYLTKPFGVLELLSRIQNKLRRTKVKMHLEAGNIQMDVQTREVHVNQTLITLTYKEFELLKLLMEHPDEVLHRDRIFQVVWGSDLVLESRTIDMHVKSLRKKLSDQQSNIEIMTVRAVGYRLVKL</sequence>
<dbReference type="SUPFAM" id="SSF46894">
    <property type="entry name" value="C-terminal effector domain of the bipartite response regulators"/>
    <property type="match status" value="1"/>
</dbReference>
<evidence type="ECO:0000256" key="3">
    <source>
        <dbReference type="ARBA" id="ARBA00023015"/>
    </source>
</evidence>
<proteinExistence type="predicted"/>
<accession>A0ABT2YBT4</accession>